<reference evidence="1" key="1">
    <citation type="submission" date="2014-11" db="EMBL/GenBank/DDBJ databases">
        <authorList>
            <person name="Amaro Gonzalez C."/>
        </authorList>
    </citation>
    <scope>NUCLEOTIDE SEQUENCE</scope>
</reference>
<sequence>MMLFPLYFTNSDNVFGHTTYSVHWPGIPIQDSTDM</sequence>
<name>A0A0E9WJF3_ANGAN</name>
<dbReference type="EMBL" id="GBXM01018862">
    <property type="protein sequence ID" value="JAH89715.1"/>
    <property type="molecule type" value="Transcribed_RNA"/>
</dbReference>
<protein>
    <submittedName>
        <fullName evidence="1">Uncharacterized protein</fullName>
    </submittedName>
</protein>
<proteinExistence type="predicted"/>
<accession>A0A0E9WJF3</accession>
<organism evidence="1">
    <name type="scientific">Anguilla anguilla</name>
    <name type="common">European freshwater eel</name>
    <name type="synonym">Muraena anguilla</name>
    <dbReference type="NCBI Taxonomy" id="7936"/>
    <lineage>
        <taxon>Eukaryota</taxon>
        <taxon>Metazoa</taxon>
        <taxon>Chordata</taxon>
        <taxon>Craniata</taxon>
        <taxon>Vertebrata</taxon>
        <taxon>Euteleostomi</taxon>
        <taxon>Actinopterygii</taxon>
        <taxon>Neopterygii</taxon>
        <taxon>Teleostei</taxon>
        <taxon>Anguilliformes</taxon>
        <taxon>Anguillidae</taxon>
        <taxon>Anguilla</taxon>
    </lineage>
</organism>
<dbReference type="AlphaFoldDB" id="A0A0E9WJF3"/>
<reference evidence="1" key="2">
    <citation type="journal article" date="2015" name="Fish Shellfish Immunol.">
        <title>Early steps in the European eel (Anguilla anguilla)-Vibrio vulnificus interaction in the gills: Role of the RtxA13 toxin.</title>
        <authorList>
            <person name="Callol A."/>
            <person name="Pajuelo D."/>
            <person name="Ebbesson L."/>
            <person name="Teles M."/>
            <person name="MacKenzie S."/>
            <person name="Amaro C."/>
        </authorList>
    </citation>
    <scope>NUCLEOTIDE SEQUENCE</scope>
</reference>
<evidence type="ECO:0000313" key="1">
    <source>
        <dbReference type="EMBL" id="JAH89715.1"/>
    </source>
</evidence>